<dbReference type="PROSITE" id="PS51819">
    <property type="entry name" value="VOC"/>
    <property type="match status" value="1"/>
</dbReference>
<dbReference type="EMBL" id="BAABIW010000027">
    <property type="protein sequence ID" value="GAA5035226.1"/>
    <property type="molecule type" value="Genomic_DNA"/>
</dbReference>
<dbReference type="InterPro" id="IPR029068">
    <property type="entry name" value="Glyas_Bleomycin-R_OHBP_Dase"/>
</dbReference>
<evidence type="ECO:0000313" key="2">
    <source>
        <dbReference type="EMBL" id="GAA5035226.1"/>
    </source>
</evidence>
<dbReference type="RefSeq" id="WP_345508990.1">
    <property type="nucleotide sequence ID" value="NZ_BAABIW010000027.1"/>
</dbReference>
<evidence type="ECO:0000313" key="3">
    <source>
        <dbReference type="Proteomes" id="UP001500427"/>
    </source>
</evidence>
<keyword evidence="3" id="KW-1185">Reference proteome</keyword>
<sequence>MLESSHAFSGFSVDDVDAARTFYADTLGLSVSEANGMLTLHLAADGGERRVLVYPKPNHAPASFTVLNFPVEDITSTVEELARRGVVFERYEGTPMETDPQGVFRGGGPLIAWFTDPAGNVLSVIESTPESSSNG</sequence>
<reference evidence="3" key="1">
    <citation type="journal article" date="2019" name="Int. J. Syst. Evol. Microbiol.">
        <title>The Global Catalogue of Microorganisms (GCM) 10K type strain sequencing project: providing services to taxonomists for standard genome sequencing and annotation.</title>
        <authorList>
            <consortium name="The Broad Institute Genomics Platform"/>
            <consortium name="The Broad Institute Genome Sequencing Center for Infectious Disease"/>
            <person name="Wu L."/>
            <person name="Ma J."/>
        </authorList>
    </citation>
    <scope>NUCLEOTIDE SEQUENCE [LARGE SCALE GENOMIC DNA]</scope>
    <source>
        <strain evidence="3">JCM 17687</strain>
    </source>
</reference>
<dbReference type="InterPro" id="IPR004360">
    <property type="entry name" value="Glyas_Fos-R_dOase_dom"/>
</dbReference>
<dbReference type="Pfam" id="PF00903">
    <property type="entry name" value="Glyoxalase"/>
    <property type="match status" value="1"/>
</dbReference>
<name>A0ABP9JPB5_9MICO</name>
<protein>
    <recommendedName>
        <fullName evidence="1">VOC domain-containing protein</fullName>
    </recommendedName>
</protein>
<dbReference type="Proteomes" id="UP001500427">
    <property type="component" value="Unassembled WGS sequence"/>
</dbReference>
<organism evidence="2 3">
    <name type="scientific">Terrabacter aeriphilus</name>
    <dbReference type="NCBI Taxonomy" id="515662"/>
    <lineage>
        <taxon>Bacteria</taxon>
        <taxon>Bacillati</taxon>
        <taxon>Actinomycetota</taxon>
        <taxon>Actinomycetes</taxon>
        <taxon>Micrococcales</taxon>
        <taxon>Intrasporangiaceae</taxon>
        <taxon>Terrabacter</taxon>
    </lineage>
</organism>
<dbReference type="InterPro" id="IPR037523">
    <property type="entry name" value="VOC_core"/>
</dbReference>
<proteinExistence type="predicted"/>
<accession>A0ABP9JPB5</accession>
<evidence type="ECO:0000259" key="1">
    <source>
        <dbReference type="PROSITE" id="PS51819"/>
    </source>
</evidence>
<feature type="domain" description="VOC" evidence="1">
    <location>
        <begin position="4"/>
        <end position="127"/>
    </location>
</feature>
<gene>
    <name evidence="2" type="ORF">GCM10023258_36880</name>
</gene>
<dbReference type="Gene3D" id="3.10.180.10">
    <property type="entry name" value="2,3-Dihydroxybiphenyl 1,2-Dioxygenase, domain 1"/>
    <property type="match status" value="1"/>
</dbReference>
<comment type="caution">
    <text evidence="2">The sequence shown here is derived from an EMBL/GenBank/DDBJ whole genome shotgun (WGS) entry which is preliminary data.</text>
</comment>
<dbReference type="SUPFAM" id="SSF54593">
    <property type="entry name" value="Glyoxalase/Bleomycin resistance protein/Dihydroxybiphenyl dioxygenase"/>
    <property type="match status" value="1"/>
</dbReference>